<feature type="non-terminal residue" evidence="2">
    <location>
        <position position="1"/>
    </location>
</feature>
<evidence type="ECO:0000313" key="2">
    <source>
        <dbReference type="EMBL" id="CAB62404.1"/>
    </source>
</evidence>
<dbReference type="GO" id="GO:0016740">
    <property type="term" value="F:transferase activity"/>
    <property type="evidence" value="ECO:0007669"/>
    <property type="project" value="UniProtKB-KW"/>
</dbReference>
<feature type="compositionally biased region" description="Basic and acidic residues" evidence="1">
    <location>
        <begin position="63"/>
        <end position="77"/>
    </location>
</feature>
<reference evidence="2" key="2">
    <citation type="journal article" date="1999" name="J. Bacteriol.">
        <title>Inactivation of the tricarboxylic acid cycle aconitase gene from Streptomyces viridochromogenes Tue494 impairs morphological and physiological differentiation.</title>
        <authorList>
            <person name="Schwartz D."/>
            <person name="Kaspar S."/>
            <person name="Kienzlen G."/>
            <person name="Muschko K."/>
            <person name="Wohlleben W."/>
        </authorList>
    </citation>
    <scope>NUCLEOTIDE SEQUENCE</scope>
    <source>
        <strain evidence="2">Tue494</strain>
    </source>
</reference>
<accession>Q9RIL2</accession>
<proteinExistence type="predicted"/>
<feature type="compositionally biased region" description="Basic residues" evidence="1">
    <location>
        <begin position="116"/>
        <end position="126"/>
    </location>
</feature>
<dbReference type="EMBL" id="Y17270">
    <property type="protein sequence ID" value="CAB62404.1"/>
    <property type="molecule type" value="Genomic_DNA"/>
</dbReference>
<organism evidence="2">
    <name type="scientific">Streptomyces viridochromogenes</name>
    <dbReference type="NCBI Taxonomy" id="1938"/>
    <lineage>
        <taxon>Bacteria</taxon>
        <taxon>Bacillati</taxon>
        <taxon>Actinomycetota</taxon>
        <taxon>Actinomycetes</taxon>
        <taxon>Kitasatosporales</taxon>
        <taxon>Streptomycetaceae</taxon>
        <taxon>Streptomyces</taxon>
    </lineage>
</organism>
<feature type="region of interest" description="Disordered" evidence="1">
    <location>
        <begin position="1"/>
        <end position="140"/>
    </location>
</feature>
<evidence type="ECO:0000256" key="1">
    <source>
        <dbReference type="SAM" id="MobiDB-lite"/>
    </source>
</evidence>
<feature type="compositionally biased region" description="Low complexity" evidence="1">
    <location>
        <begin position="1"/>
        <end position="11"/>
    </location>
</feature>
<feature type="non-terminal residue" evidence="2">
    <location>
        <position position="140"/>
    </location>
</feature>
<protein>
    <submittedName>
        <fullName evidence="2">UDP-N-acetylglucosamin 1-carboxyvinyltransferase</fullName>
    </submittedName>
</protein>
<feature type="compositionally biased region" description="Basic and acidic residues" evidence="1">
    <location>
        <begin position="84"/>
        <end position="99"/>
    </location>
</feature>
<dbReference type="AlphaFoldDB" id="Q9RIL2"/>
<feature type="compositionally biased region" description="Basic and acidic residues" evidence="1">
    <location>
        <begin position="16"/>
        <end position="25"/>
    </location>
</feature>
<name>Q9RIL2_STRVR</name>
<keyword evidence="2" id="KW-0808">Transferase</keyword>
<sequence>DASAGGRRASAVRCHRREDEQERVRGAAVRLTAQPGAHGAAPRRSHRGGVPPPGGARLRRRPHPVDQRRCRPGDRAAGRAGPGGDRRGGGPPHPLDHHVPRSPAAPHGPVQAAVRRWLRPRHPHGRAAHDRCAGSVSTSR</sequence>
<gene>
    <name evidence="2" type="primary">murA</name>
</gene>
<reference evidence="2" key="1">
    <citation type="submission" date="1998-05" db="EMBL/GenBank/DDBJ databases">
        <authorList>
            <person name="Schwarz D."/>
        </authorList>
    </citation>
    <scope>NUCLEOTIDE SEQUENCE</scope>
    <source>
        <strain evidence="2">Tue494</strain>
    </source>
</reference>